<evidence type="ECO:0000256" key="1">
    <source>
        <dbReference type="ARBA" id="ARBA00004937"/>
    </source>
</evidence>
<dbReference type="InterPro" id="IPR022674">
    <property type="entry name" value="G6P_DH_NAD-bd"/>
</dbReference>
<protein>
    <submittedName>
        <fullName evidence="8">Glucose-6-phosphate dehydrogenase</fullName>
    </submittedName>
</protein>
<dbReference type="GO" id="GO:0006006">
    <property type="term" value="P:glucose metabolic process"/>
    <property type="evidence" value="ECO:0007669"/>
    <property type="project" value="UniProtKB-KW"/>
</dbReference>
<sequence>MSLAGNPLRDGNDRRLPRIAGPCGLVIFGVTGDLARKKLLPAVYDLANRGLLPAGFSLIGYGRRDWTAEQFTAEVLDSVRDRVRTPWRDSVWEQLASGIRFVQGDFVTDSAFDDLAAMTRRLDEERGTRGNWAYYLSVPPQFFSDVCNQLERAGLADSETGWRRVVIEKPFGRDQASAEELNRTVNAVFPESSVFRIDHYLGKETVQNIMVLRFANQIF</sequence>
<evidence type="ECO:0000256" key="2">
    <source>
        <dbReference type="ARBA" id="ARBA00009975"/>
    </source>
</evidence>
<name>A0A3D4T0R9_9CORY</name>
<evidence type="ECO:0000256" key="4">
    <source>
        <dbReference type="ARBA" id="ARBA00022857"/>
    </source>
</evidence>
<dbReference type="InterPro" id="IPR001282">
    <property type="entry name" value="G6P_DH"/>
</dbReference>
<dbReference type="InterPro" id="IPR019796">
    <property type="entry name" value="G6P_DH_AS"/>
</dbReference>
<feature type="domain" description="Glucose-6-phosphate dehydrogenase NAD-binding" evidence="7">
    <location>
        <begin position="26"/>
        <end position="208"/>
    </location>
</feature>
<dbReference type="PANTHER" id="PTHR23429:SF0">
    <property type="entry name" value="GLUCOSE-6-PHOSPHATE 1-DEHYDROGENASE"/>
    <property type="match status" value="1"/>
</dbReference>
<dbReference type="InterPro" id="IPR036291">
    <property type="entry name" value="NAD(P)-bd_dom_sf"/>
</dbReference>
<keyword evidence="5" id="KW-0560">Oxidoreductase</keyword>
<feature type="non-terminal residue" evidence="8">
    <location>
        <position position="219"/>
    </location>
</feature>
<evidence type="ECO:0000256" key="5">
    <source>
        <dbReference type="ARBA" id="ARBA00023002"/>
    </source>
</evidence>
<dbReference type="Proteomes" id="UP000261739">
    <property type="component" value="Unassembled WGS sequence"/>
</dbReference>
<dbReference type="EMBL" id="DQID01000263">
    <property type="protein sequence ID" value="HCT15134.1"/>
    <property type="molecule type" value="Genomic_DNA"/>
</dbReference>
<dbReference type="GO" id="GO:0050661">
    <property type="term" value="F:NADP binding"/>
    <property type="evidence" value="ECO:0007669"/>
    <property type="project" value="InterPro"/>
</dbReference>
<accession>A0A3D4T0R9</accession>
<keyword evidence="6" id="KW-0119">Carbohydrate metabolism</keyword>
<dbReference type="STRING" id="863239.GCA_000213935_02666"/>
<evidence type="ECO:0000256" key="3">
    <source>
        <dbReference type="ARBA" id="ARBA00022526"/>
    </source>
</evidence>
<proteinExistence type="inferred from homology"/>
<dbReference type="Gene3D" id="3.30.360.10">
    <property type="entry name" value="Dihydrodipicolinate Reductase, domain 2"/>
    <property type="match status" value="1"/>
</dbReference>
<dbReference type="PROSITE" id="PS00069">
    <property type="entry name" value="G6P_DEHYDROGENASE"/>
    <property type="match status" value="1"/>
</dbReference>
<evidence type="ECO:0000313" key="9">
    <source>
        <dbReference type="Proteomes" id="UP000261739"/>
    </source>
</evidence>
<gene>
    <name evidence="8" type="ORF">DIW82_10235</name>
</gene>
<dbReference type="Pfam" id="PF00479">
    <property type="entry name" value="G6PD_N"/>
    <property type="match status" value="1"/>
</dbReference>
<dbReference type="GO" id="GO:0004345">
    <property type="term" value="F:glucose-6-phosphate dehydrogenase activity"/>
    <property type="evidence" value="ECO:0007669"/>
    <property type="project" value="InterPro"/>
</dbReference>
<dbReference type="GO" id="GO:0009051">
    <property type="term" value="P:pentose-phosphate shunt, oxidative branch"/>
    <property type="evidence" value="ECO:0007669"/>
    <property type="project" value="TreeGrafter"/>
</dbReference>
<dbReference type="SUPFAM" id="SSF51735">
    <property type="entry name" value="NAD(P)-binding Rossmann-fold domains"/>
    <property type="match status" value="1"/>
</dbReference>
<comment type="pathway">
    <text evidence="1">Carbohydrate degradation; pentose phosphate pathway; D-ribulose 5-phosphate from D-glucose 6-phosphate (oxidative stage): step 1/3.</text>
</comment>
<reference evidence="8 9" key="1">
    <citation type="journal article" date="2018" name="Nat. Biotechnol.">
        <title>A standardized bacterial taxonomy based on genome phylogeny substantially revises the tree of life.</title>
        <authorList>
            <person name="Parks D.H."/>
            <person name="Chuvochina M."/>
            <person name="Waite D.W."/>
            <person name="Rinke C."/>
            <person name="Skarshewski A."/>
            <person name="Chaumeil P.A."/>
            <person name="Hugenholtz P."/>
        </authorList>
    </citation>
    <scope>NUCLEOTIDE SEQUENCE [LARGE SCALE GENOMIC DNA]</scope>
    <source>
        <strain evidence="8">UBA11247</strain>
    </source>
</reference>
<organism evidence="8 9">
    <name type="scientific">Corynebacterium nuruki</name>
    <dbReference type="NCBI Taxonomy" id="1032851"/>
    <lineage>
        <taxon>Bacteria</taxon>
        <taxon>Bacillati</taxon>
        <taxon>Actinomycetota</taxon>
        <taxon>Actinomycetes</taxon>
        <taxon>Mycobacteriales</taxon>
        <taxon>Corynebacteriaceae</taxon>
        <taxon>Corynebacterium</taxon>
    </lineage>
</organism>
<evidence type="ECO:0000256" key="6">
    <source>
        <dbReference type="ARBA" id="ARBA00023277"/>
    </source>
</evidence>
<dbReference type="GO" id="GO:0005829">
    <property type="term" value="C:cytosol"/>
    <property type="evidence" value="ECO:0007669"/>
    <property type="project" value="TreeGrafter"/>
</dbReference>
<dbReference type="PRINTS" id="PR00079">
    <property type="entry name" value="G6PDHDRGNASE"/>
</dbReference>
<dbReference type="PANTHER" id="PTHR23429">
    <property type="entry name" value="GLUCOSE-6-PHOSPHATE 1-DEHYDROGENASE G6PD"/>
    <property type="match status" value="1"/>
</dbReference>
<dbReference type="AlphaFoldDB" id="A0A3D4T0R9"/>
<dbReference type="UniPathway" id="UPA00115"/>
<keyword evidence="4" id="KW-0521">NADP</keyword>
<evidence type="ECO:0000313" key="8">
    <source>
        <dbReference type="EMBL" id="HCT15134.1"/>
    </source>
</evidence>
<comment type="caution">
    <text evidence="8">The sequence shown here is derived from an EMBL/GenBank/DDBJ whole genome shotgun (WGS) entry which is preliminary data.</text>
</comment>
<evidence type="ECO:0000259" key="7">
    <source>
        <dbReference type="Pfam" id="PF00479"/>
    </source>
</evidence>
<comment type="similarity">
    <text evidence="2">Belongs to the glucose-6-phosphate dehydrogenase family.</text>
</comment>
<dbReference type="Gene3D" id="3.40.50.720">
    <property type="entry name" value="NAD(P)-binding Rossmann-like Domain"/>
    <property type="match status" value="1"/>
</dbReference>
<keyword evidence="3" id="KW-0313">Glucose metabolism</keyword>